<keyword evidence="4" id="KW-0378">Hydrolase</keyword>
<organism evidence="13 14">
    <name type="scientific">Corynespora cassiicola Philippines</name>
    <dbReference type="NCBI Taxonomy" id="1448308"/>
    <lineage>
        <taxon>Eukaryota</taxon>
        <taxon>Fungi</taxon>
        <taxon>Dikarya</taxon>
        <taxon>Ascomycota</taxon>
        <taxon>Pezizomycotina</taxon>
        <taxon>Dothideomycetes</taxon>
        <taxon>Pleosporomycetidae</taxon>
        <taxon>Pleosporales</taxon>
        <taxon>Corynesporascaceae</taxon>
        <taxon>Corynespora</taxon>
    </lineage>
</organism>
<protein>
    <recommendedName>
        <fullName evidence="3">glucan endo-1,3-beta-D-glucosidase</fullName>
        <ecNumber evidence="3">3.2.1.39</ecNumber>
    </recommendedName>
</protein>
<reference evidence="13 14" key="1">
    <citation type="journal article" date="2018" name="Front. Microbiol.">
        <title>Genome-Wide Analysis of Corynespora cassiicola Leaf Fall Disease Putative Effectors.</title>
        <authorList>
            <person name="Lopez D."/>
            <person name="Ribeiro S."/>
            <person name="Label P."/>
            <person name="Fumanal B."/>
            <person name="Venisse J.S."/>
            <person name="Kohler A."/>
            <person name="de Oliveira R.R."/>
            <person name="Labutti K."/>
            <person name="Lipzen A."/>
            <person name="Lail K."/>
            <person name="Bauer D."/>
            <person name="Ohm R.A."/>
            <person name="Barry K.W."/>
            <person name="Spatafora J."/>
            <person name="Grigoriev I.V."/>
            <person name="Martin F.M."/>
            <person name="Pujade-Renaud V."/>
        </authorList>
    </citation>
    <scope>NUCLEOTIDE SEQUENCE [LARGE SCALE GENOMIC DNA]</scope>
    <source>
        <strain evidence="13 14">Philippines</strain>
    </source>
</reference>
<dbReference type="GO" id="GO:0042973">
    <property type="term" value="F:glucan endo-1,3-beta-D-glucosidase activity"/>
    <property type="evidence" value="ECO:0007669"/>
    <property type="project" value="UniProtKB-EC"/>
</dbReference>
<evidence type="ECO:0000313" key="13">
    <source>
        <dbReference type="EMBL" id="PSN64365.1"/>
    </source>
</evidence>
<dbReference type="Gene3D" id="1.10.287.1170">
    <property type="entry name" value="glycoside hydrolase family 81 endo-[beta] glucanase"/>
    <property type="match status" value="1"/>
</dbReference>
<evidence type="ECO:0000256" key="4">
    <source>
        <dbReference type="ARBA" id="ARBA00022801"/>
    </source>
</evidence>
<evidence type="ECO:0000256" key="5">
    <source>
        <dbReference type="ARBA" id="ARBA00023277"/>
    </source>
</evidence>
<feature type="chain" id="PRO_5015630633" description="glucan endo-1,3-beta-D-glucosidase" evidence="10">
    <location>
        <begin position="19"/>
        <end position="828"/>
    </location>
</feature>
<dbReference type="Pfam" id="PF17652">
    <property type="entry name" value="Glyco_hydro81C"/>
    <property type="match status" value="1"/>
</dbReference>
<evidence type="ECO:0000313" key="14">
    <source>
        <dbReference type="Proteomes" id="UP000240883"/>
    </source>
</evidence>
<comment type="catalytic activity">
    <reaction evidence="1">
        <text>Hydrolysis of (1-&gt;3)-beta-D-glucosidic linkages in (1-&gt;3)-beta-D-glucans.</text>
        <dbReference type="EC" id="3.2.1.39"/>
    </reaction>
</comment>
<evidence type="ECO:0000256" key="2">
    <source>
        <dbReference type="ARBA" id="ARBA00010730"/>
    </source>
</evidence>
<dbReference type="Pfam" id="PF03639">
    <property type="entry name" value="Glyco_hydro_81"/>
    <property type="match status" value="1"/>
</dbReference>
<proteinExistence type="inferred from homology"/>
<dbReference type="PANTHER" id="PTHR31983">
    <property type="entry name" value="ENDO-1,3(4)-BETA-GLUCANASE 1"/>
    <property type="match status" value="1"/>
</dbReference>
<evidence type="ECO:0000259" key="11">
    <source>
        <dbReference type="Pfam" id="PF03639"/>
    </source>
</evidence>
<evidence type="ECO:0000256" key="8">
    <source>
        <dbReference type="ARBA" id="ARBA00023326"/>
    </source>
</evidence>
<accession>A0A2T2NG04</accession>
<evidence type="ECO:0000259" key="12">
    <source>
        <dbReference type="Pfam" id="PF17652"/>
    </source>
</evidence>
<dbReference type="InterPro" id="IPR040451">
    <property type="entry name" value="GH81_N"/>
</dbReference>
<keyword evidence="6" id="KW-0326">Glycosidase</keyword>
<evidence type="ECO:0000256" key="10">
    <source>
        <dbReference type="SAM" id="SignalP"/>
    </source>
</evidence>
<feature type="signal peptide" evidence="10">
    <location>
        <begin position="1"/>
        <end position="18"/>
    </location>
</feature>
<dbReference type="EMBL" id="KZ678138">
    <property type="protein sequence ID" value="PSN64365.1"/>
    <property type="molecule type" value="Genomic_DNA"/>
</dbReference>
<evidence type="ECO:0000256" key="7">
    <source>
        <dbReference type="ARBA" id="ARBA00023316"/>
    </source>
</evidence>
<keyword evidence="10" id="KW-0732">Signal</keyword>
<dbReference type="InterPro" id="IPR005200">
    <property type="entry name" value="Endo-beta-glucanase"/>
</dbReference>
<dbReference type="PANTHER" id="PTHR31983:SF0">
    <property type="entry name" value="GLUCAN ENDO-1,3-BETA-D-GLUCOSIDASE 2"/>
    <property type="match status" value="1"/>
</dbReference>
<feature type="domain" description="Glycosyl hydrolase family 81 C-terminal" evidence="12">
    <location>
        <begin position="467"/>
        <end position="817"/>
    </location>
</feature>
<keyword evidence="7" id="KW-0961">Cell wall biogenesis/degradation</keyword>
<keyword evidence="8" id="KW-0624">Polysaccharide degradation</keyword>
<keyword evidence="14" id="KW-1185">Reference proteome</keyword>
<dbReference type="STRING" id="1448308.A0A2T2NG04"/>
<gene>
    <name evidence="13" type="ORF">BS50DRAFT_71693</name>
</gene>
<feature type="region of interest" description="Disordered" evidence="9">
    <location>
        <begin position="84"/>
        <end position="109"/>
    </location>
</feature>
<dbReference type="GO" id="GO:0071555">
    <property type="term" value="P:cell wall organization"/>
    <property type="evidence" value="ECO:0007669"/>
    <property type="project" value="UniProtKB-KW"/>
</dbReference>
<dbReference type="Gene3D" id="2.70.98.30">
    <property type="entry name" value="Golgi alpha-mannosidase II, domain 4"/>
    <property type="match status" value="1"/>
</dbReference>
<feature type="domain" description="Glycosyl hydrolase family 81 N-terminal" evidence="11">
    <location>
        <begin position="138"/>
        <end position="451"/>
    </location>
</feature>
<dbReference type="FunFam" id="2.70.98.30:FF:000006">
    <property type="entry name" value="Endo-1,3-beta-glucanase Engl1"/>
    <property type="match status" value="1"/>
</dbReference>
<dbReference type="PROSITE" id="PS52008">
    <property type="entry name" value="GH81"/>
    <property type="match status" value="1"/>
</dbReference>
<dbReference type="EC" id="3.2.1.39" evidence="3"/>
<evidence type="ECO:0000256" key="9">
    <source>
        <dbReference type="SAM" id="MobiDB-lite"/>
    </source>
</evidence>
<dbReference type="OrthoDB" id="4473401at2759"/>
<evidence type="ECO:0000256" key="3">
    <source>
        <dbReference type="ARBA" id="ARBA00012780"/>
    </source>
</evidence>
<evidence type="ECO:0000256" key="1">
    <source>
        <dbReference type="ARBA" id="ARBA00000382"/>
    </source>
</evidence>
<sequence length="828" mass="89607">MGKLAFLLALCQLAPINGLPTPENLRVAEAIEERMVAFLTNVDVTTSYASTPDQIQSATATVSPSLTGSINTGLPSQAFTRDPVYTVDSEPTGTLQPLNSSLSPGPTDPGAAAAGNIFQPMATDAPPQQITSRNDHIVKKLNIVDGDVPIETNKFYGNWFLGNQNQPVWTHPYSLQWAKGTGNTYGMAVQHVERNQFAWGEGDVPRYFIAPVGLQHIVFSAAELGSDTVLSTEKLTAFSVHANLAPNGNSDPIITIPTVQGMGFVTALYNSAKPILNSGVFFRTLEFVEQLNGATYKYRITLEDNSQWLLYATPVASYGAPPFELSNTATISGPSGFTGMIQVAKNPANSTGEAAYDGSAGAYATGASVTGSVDGNSGSYSIEWTKDGVADTTLLMFALPHHVEAFDGTTSGALTDISLMTTTKGTARAVVADKITMQEGNLPTNIGFGPWIANGDNGGSGSENTNISPNIRQQINNIGASELAEDFDTQTRLNSMYFSGKGLAKFASAIWTVHEMGQNSGLAAAGLDKLKTAIAVFIDNKQPLPLVYDTVWKGVVSSGTYNNGDTGQDFGNTLYNDHHFHYGYFVWTAAVIGYLDPAWMDQGSNRAWINMLVRDFSNPSSEDPYFPFMRAFDWYNGHSWAKGLFESGDGKDQESSSEDTFSTYAIKMWGAISGDANMEARGNLQLAVQTRSFSNYFLLASDNKVQPERFLPNKVTGILFENKVDHTTYFGANIEYIQGIHMIPLSPISAYTRPRTFVKEEWDQYFSNGRADVQGGWRSILYGNLGLIDAQSAYNWFADPNFNAAYLDGGASRTWYLAYTAGLMGAAT</sequence>
<evidence type="ECO:0000256" key="6">
    <source>
        <dbReference type="ARBA" id="ARBA00023295"/>
    </source>
</evidence>
<name>A0A2T2NG04_CORCC</name>
<dbReference type="GO" id="GO:0009986">
    <property type="term" value="C:cell surface"/>
    <property type="evidence" value="ECO:0007669"/>
    <property type="project" value="TreeGrafter"/>
</dbReference>
<dbReference type="GO" id="GO:0000272">
    <property type="term" value="P:polysaccharide catabolic process"/>
    <property type="evidence" value="ECO:0007669"/>
    <property type="project" value="UniProtKB-KW"/>
</dbReference>
<dbReference type="InterPro" id="IPR040720">
    <property type="entry name" value="GH81_C"/>
</dbReference>
<dbReference type="GO" id="GO:0052861">
    <property type="term" value="F:endo-1,3(4)-beta-glucanase activity"/>
    <property type="evidence" value="ECO:0007669"/>
    <property type="project" value="InterPro"/>
</dbReference>
<keyword evidence="5" id="KW-0119">Carbohydrate metabolism</keyword>
<comment type="similarity">
    <text evidence="2">Belongs to the glycosyl hydrolase 81 family.</text>
</comment>
<dbReference type="Proteomes" id="UP000240883">
    <property type="component" value="Unassembled WGS sequence"/>
</dbReference>
<dbReference type="AlphaFoldDB" id="A0A2T2NG04"/>
<feature type="compositionally biased region" description="Polar residues" evidence="9">
    <location>
        <begin position="89"/>
        <end position="103"/>
    </location>
</feature>